<dbReference type="AlphaFoldDB" id="D5AD23"/>
<evidence type="ECO:0000313" key="1">
    <source>
        <dbReference type="EMBL" id="ADE77442.1"/>
    </source>
</evidence>
<protein>
    <submittedName>
        <fullName evidence="1">Uncharacterized protein</fullName>
    </submittedName>
</protein>
<name>D5AD23_PICSI</name>
<proteinExistence type="evidence at transcript level"/>
<sequence>MLKIGCPSLKMTRKRTITGRQRFFFEKATGEVNQSEQDNEIHCTKNNIYPL</sequence>
<dbReference type="EMBL" id="BT124172">
    <property type="protein sequence ID" value="ADE77442.1"/>
    <property type="molecule type" value="mRNA"/>
</dbReference>
<accession>D5AD23</accession>
<reference evidence="1" key="1">
    <citation type="submission" date="2010-04" db="EMBL/GenBank/DDBJ databases">
        <authorList>
            <person name="Reid K.E."/>
            <person name="Liao N."/>
            <person name="Chan S."/>
            <person name="Docking R."/>
            <person name="Taylor G."/>
            <person name="Moore R."/>
            <person name="Mayo M."/>
            <person name="Munro S."/>
            <person name="King J."/>
            <person name="Yanchuk A."/>
            <person name="Holt R."/>
            <person name="Jones S."/>
            <person name="Marra M."/>
            <person name="Ritland C.E."/>
            <person name="Ritland K."/>
            <person name="Bohlmann J."/>
        </authorList>
    </citation>
    <scope>NUCLEOTIDE SEQUENCE</scope>
    <source>
        <tissue evidence="1">Bud</tissue>
    </source>
</reference>
<organism evidence="1">
    <name type="scientific">Picea sitchensis</name>
    <name type="common">Sitka spruce</name>
    <name type="synonym">Pinus sitchensis</name>
    <dbReference type="NCBI Taxonomy" id="3332"/>
    <lineage>
        <taxon>Eukaryota</taxon>
        <taxon>Viridiplantae</taxon>
        <taxon>Streptophyta</taxon>
        <taxon>Embryophyta</taxon>
        <taxon>Tracheophyta</taxon>
        <taxon>Spermatophyta</taxon>
        <taxon>Pinopsida</taxon>
        <taxon>Pinidae</taxon>
        <taxon>Conifers I</taxon>
        <taxon>Pinales</taxon>
        <taxon>Pinaceae</taxon>
        <taxon>Picea</taxon>
    </lineage>
</organism>